<evidence type="ECO:0000313" key="3">
    <source>
        <dbReference type="Proteomes" id="UP000183208"/>
    </source>
</evidence>
<dbReference type="EMBL" id="FNTI01000001">
    <property type="protein sequence ID" value="SED97359.1"/>
    <property type="molecule type" value="Genomic_DNA"/>
</dbReference>
<organism evidence="2 3">
    <name type="scientific">Bradyrhizobium lablabi</name>
    <dbReference type="NCBI Taxonomy" id="722472"/>
    <lineage>
        <taxon>Bacteria</taxon>
        <taxon>Pseudomonadati</taxon>
        <taxon>Pseudomonadota</taxon>
        <taxon>Alphaproteobacteria</taxon>
        <taxon>Hyphomicrobiales</taxon>
        <taxon>Nitrobacteraceae</taxon>
        <taxon>Bradyrhizobium</taxon>
    </lineage>
</organism>
<keyword evidence="1" id="KW-0732">Signal</keyword>
<gene>
    <name evidence="2" type="ORF">SAMN05444171_5837</name>
</gene>
<proteinExistence type="predicted"/>
<dbReference type="AlphaFoldDB" id="A0A1M7EPR7"/>
<feature type="chain" id="PRO_5030031895" description="UrcA family protein" evidence="1">
    <location>
        <begin position="20"/>
        <end position="126"/>
    </location>
</feature>
<reference evidence="2 3" key="1">
    <citation type="submission" date="2016-10" db="EMBL/GenBank/DDBJ databases">
        <authorList>
            <person name="de Groot N.N."/>
        </authorList>
    </citation>
    <scope>NUCLEOTIDE SEQUENCE [LARGE SCALE GENOMIC DNA]</scope>
    <source>
        <strain evidence="2 3">GAS522</strain>
    </source>
</reference>
<sequence>MRIVFAVSIVIASISSASAQFALDHGHAADAVQAIYERQAAANAKASAILNGTPLLPSQKTDFAVGGRTTIQVVPRTEEELKADRLAEEAWSARCKPTVEEDSDGIRRTRYAAKDCDLDRFNTAGN</sequence>
<dbReference type="RefSeq" id="WP_074826335.1">
    <property type="nucleotide sequence ID" value="NZ_FNTI01000001.1"/>
</dbReference>
<feature type="signal peptide" evidence="1">
    <location>
        <begin position="1"/>
        <end position="19"/>
    </location>
</feature>
<dbReference type="OrthoDB" id="8238916at2"/>
<evidence type="ECO:0000256" key="1">
    <source>
        <dbReference type="SAM" id="SignalP"/>
    </source>
</evidence>
<dbReference type="Proteomes" id="UP000183208">
    <property type="component" value="Unassembled WGS sequence"/>
</dbReference>
<evidence type="ECO:0008006" key="4">
    <source>
        <dbReference type="Google" id="ProtNLM"/>
    </source>
</evidence>
<accession>A0A1M7EPR7</accession>
<evidence type="ECO:0000313" key="2">
    <source>
        <dbReference type="EMBL" id="SED97359.1"/>
    </source>
</evidence>
<protein>
    <recommendedName>
        <fullName evidence="4">UrcA family protein</fullName>
    </recommendedName>
</protein>
<name>A0A1M7EPR7_9BRAD</name>